<protein>
    <submittedName>
        <fullName evidence="1">Uncharacterized protein</fullName>
    </submittedName>
</protein>
<sequence length="83" mass="8307">MVFRPVGLADIDSAALVVDAVAAAVGLVDSVLVAGVETVGAAAGVGYKEPVEVAVPAGEKPAVELEGLQGSVRESSLTRLDYL</sequence>
<accession>A0A172QUW4</accession>
<reference evidence="1 2" key="1">
    <citation type="submission" date="2016-05" db="EMBL/GenBank/DDBJ databases">
        <title>Complete genome sequence of Corynebacterium crudilactis, a new Corynebacterium species isolated from raw cow's milk.</title>
        <authorList>
            <person name="Christian R."/>
            <person name="Zimmermann J."/>
            <person name="Lipski A."/>
            <person name="Kalinowski J."/>
        </authorList>
    </citation>
    <scope>NUCLEOTIDE SEQUENCE [LARGE SCALE GENOMIC DNA]</scope>
    <source>
        <strain evidence="1 2">JZ16</strain>
    </source>
</reference>
<organism evidence="1 2">
    <name type="scientific">Corynebacterium crudilactis</name>
    <dbReference type="NCBI Taxonomy" id="1652495"/>
    <lineage>
        <taxon>Bacteria</taxon>
        <taxon>Bacillati</taxon>
        <taxon>Actinomycetota</taxon>
        <taxon>Actinomycetes</taxon>
        <taxon>Mycobacteriales</taxon>
        <taxon>Corynebacteriaceae</taxon>
        <taxon>Corynebacterium</taxon>
    </lineage>
</organism>
<name>A0A172QUW4_9CORY</name>
<dbReference type="EMBL" id="CP015622">
    <property type="protein sequence ID" value="ANE04484.1"/>
    <property type="molecule type" value="Genomic_DNA"/>
</dbReference>
<keyword evidence="2" id="KW-1185">Reference proteome</keyword>
<dbReference type="KEGG" id="ccjz:ccrud_09915"/>
<dbReference type="AlphaFoldDB" id="A0A172QUW4"/>
<proteinExistence type="predicted"/>
<dbReference type="Proteomes" id="UP000076929">
    <property type="component" value="Chromosome"/>
</dbReference>
<evidence type="ECO:0000313" key="1">
    <source>
        <dbReference type="EMBL" id="ANE04484.1"/>
    </source>
</evidence>
<evidence type="ECO:0000313" key="2">
    <source>
        <dbReference type="Proteomes" id="UP000076929"/>
    </source>
</evidence>
<gene>
    <name evidence="1" type="ORF">ccrud_09915</name>
</gene>